<dbReference type="PANTHER" id="PTHR43884">
    <property type="entry name" value="ACYL-COA DEHYDROGENASE"/>
    <property type="match status" value="1"/>
</dbReference>
<dbReference type="InterPro" id="IPR009100">
    <property type="entry name" value="AcylCoA_DH/oxidase_NM_dom_sf"/>
</dbReference>
<accession>A0ABT1XU58</accession>
<reference evidence="7 8" key="1">
    <citation type="submission" date="2022-08" db="EMBL/GenBank/DDBJ databases">
        <title>Polyphasic taxonomy analysis of Qipengyuania sp.RS5-5.</title>
        <authorList>
            <person name="Xamxidin M."/>
            <person name="Wu M."/>
        </authorList>
    </citation>
    <scope>NUCLEOTIDE SEQUENCE [LARGE SCALE GENOMIC DNA]</scope>
    <source>
        <strain evidence="7 8">RS5-5</strain>
    </source>
</reference>
<comment type="caution">
    <text evidence="7">The sequence shown here is derived from an EMBL/GenBank/DDBJ whole genome shotgun (WGS) entry which is preliminary data.</text>
</comment>
<dbReference type="Gene3D" id="1.10.540.10">
    <property type="entry name" value="Acyl-CoA dehydrogenase/oxidase, N-terminal domain"/>
    <property type="match status" value="1"/>
</dbReference>
<feature type="domain" description="Acyl-CoA dehydrogenase/oxidase C-terminal" evidence="6">
    <location>
        <begin position="98"/>
        <end position="231"/>
    </location>
</feature>
<keyword evidence="3" id="KW-0285">Flavoprotein</keyword>
<gene>
    <name evidence="7" type="ORF">NSO95_14605</name>
</gene>
<evidence type="ECO:0000259" key="6">
    <source>
        <dbReference type="Pfam" id="PF00441"/>
    </source>
</evidence>
<dbReference type="Pfam" id="PF00441">
    <property type="entry name" value="Acyl-CoA_dh_1"/>
    <property type="match status" value="1"/>
</dbReference>
<name>A0ABT1XU58_9SPHN</name>
<comment type="similarity">
    <text evidence="2">Belongs to the acyl-CoA dehydrogenase family.</text>
</comment>
<dbReference type="SUPFAM" id="SSF47203">
    <property type="entry name" value="Acyl-CoA dehydrogenase C-terminal domain-like"/>
    <property type="match status" value="1"/>
</dbReference>
<dbReference type="Gene3D" id="1.20.140.10">
    <property type="entry name" value="Butyryl-CoA Dehydrogenase, subunit A, domain 3"/>
    <property type="match status" value="1"/>
</dbReference>
<dbReference type="Proteomes" id="UP001206067">
    <property type="component" value="Unassembled WGS sequence"/>
</dbReference>
<evidence type="ECO:0000313" key="7">
    <source>
        <dbReference type="EMBL" id="MCR2835178.1"/>
    </source>
</evidence>
<keyword evidence="8" id="KW-1185">Reference proteome</keyword>
<dbReference type="EMBL" id="JANKHH010000008">
    <property type="protein sequence ID" value="MCR2835178.1"/>
    <property type="molecule type" value="Genomic_DNA"/>
</dbReference>
<proteinExistence type="inferred from homology"/>
<evidence type="ECO:0000256" key="2">
    <source>
        <dbReference type="ARBA" id="ARBA00009347"/>
    </source>
</evidence>
<comment type="cofactor">
    <cofactor evidence="1">
        <name>FAD</name>
        <dbReference type="ChEBI" id="CHEBI:57692"/>
    </cofactor>
</comment>
<dbReference type="InterPro" id="IPR009075">
    <property type="entry name" value="AcylCo_DH/oxidase_C"/>
</dbReference>
<evidence type="ECO:0000313" key="8">
    <source>
        <dbReference type="Proteomes" id="UP001206067"/>
    </source>
</evidence>
<sequence length="251" mass="26704">METNELLEPFERMLAKLFPPSRVREIDSSAEWQDELAEVEASGFLDILAPEANGGAGLPFSAAIALFAALGRHAAPLGIGRAMLERAGYGEAHSANSELVMLSAMMAGAGDRLLAMTTAYANERVQFGKPIGRQQAVQQNLAVMAEHCVAVRLTVELAGDGSGPPDGLRAALAKSVASTAVPLIANIAHSVHGAIGISAEYDLQLFTRRLHAWRAEQGSESRHHRSLGKSLLAGDAKSVDWLRAEIFDEIA</sequence>
<evidence type="ECO:0000256" key="3">
    <source>
        <dbReference type="ARBA" id="ARBA00022630"/>
    </source>
</evidence>
<evidence type="ECO:0000256" key="1">
    <source>
        <dbReference type="ARBA" id="ARBA00001974"/>
    </source>
</evidence>
<dbReference type="RefSeq" id="WP_257597070.1">
    <property type="nucleotide sequence ID" value="NZ_JANKHH010000008.1"/>
</dbReference>
<evidence type="ECO:0000256" key="5">
    <source>
        <dbReference type="ARBA" id="ARBA00023002"/>
    </source>
</evidence>
<protein>
    <submittedName>
        <fullName evidence="7">Acyl-CoA/acyl-ACP dehydrogenase</fullName>
    </submittedName>
</protein>
<keyword evidence="4" id="KW-0274">FAD</keyword>
<dbReference type="PANTHER" id="PTHR43884:SF20">
    <property type="entry name" value="ACYL-COA DEHYDROGENASE FADE28"/>
    <property type="match status" value="1"/>
</dbReference>
<dbReference type="InterPro" id="IPR036250">
    <property type="entry name" value="AcylCo_DH-like_C"/>
</dbReference>
<evidence type="ECO:0000256" key="4">
    <source>
        <dbReference type="ARBA" id="ARBA00022827"/>
    </source>
</evidence>
<organism evidence="7 8">
    <name type="scientific">Parerythrobacter lacustris</name>
    <dbReference type="NCBI Taxonomy" id="2969984"/>
    <lineage>
        <taxon>Bacteria</taxon>
        <taxon>Pseudomonadati</taxon>
        <taxon>Pseudomonadota</taxon>
        <taxon>Alphaproteobacteria</taxon>
        <taxon>Sphingomonadales</taxon>
        <taxon>Erythrobacteraceae</taxon>
        <taxon>Parerythrobacter</taxon>
    </lineage>
</organism>
<dbReference type="SUPFAM" id="SSF56645">
    <property type="entry name" value="Acyl-CoA dehydrogenase NM domain-like"/>
    <property type="match status" value="1"/>
</dbReference>
<keyword evidence="5" id="KW-0560">Oxidoreductase</keyword>
<dbReference type="InterPro" id="IPR037069">
    <property type="entry name" value="AcylCoA_DH/ox_N_sf"/>
</dbReference>